<reference evidence="2 3" key="1">
    <citation type="submission" date="2022-03" db="EMBL/GenBank/DDBJ databases">
        <authorList>
            <person name="Macdonald S."/>
            <person name="Ahmed S."/>
            <person name="Newling K."/>
        </authorList>
    </citation>
    <scope>NUCLEOTIDE SEQUENCE [LARGE SCALE GENOMIC DNA]</scope>
</reference>
<feature type="compositionally biased region" description="Polar residues" evidence="1">
    <location>
        <begin position="44"/>
        <end position="53"/>
    </location>
</feature>
<dbReference type="Proteomes" id="UP001642260">
    <property type="component" value="Unassembled WGS sequence"/>
</dbReference>
<evidence type="ECO:0000313" key="2">
    <source>
        <dbReference type="EMBL" id="CAH8358622.1"/>
    </source>
</evidence>
<feature type="region of interest" description="Disordered" evidence="1">
    <location>
        <begin position="44"/>
        <end position="66"/>
    </location>
</feature>
<accession>A0ABC8KKV1</accession>
<gene>
    <name evidence="2" type="ORF">ERUC_LOCUS24378</name>
</gene>
<protein>
    <submittedName>
        <fullName evidence="2">Uncharacterized protein</fullName>
    </submittedName>
</protein>
<keyword evidence="3" id="KW-1185">Reference proteome</keyword>
<dbReference type="EMBL" id="CAKOAT010251265">
    <property type="protein sequence ID" value="CAH8358622.1"/>
    <property type="molecule type" value="Genomic_DNA"/>
</dbReference>
<proteinExistence type="predicted"/>
<dbReference type="AlphaFoldDB" id="A0ABC8KKV1"/>
<organism evidence="2 3">
    <name type="scientific">Eruca vesicaria subsp. sativa</name>
    <name type="common">Garden rocket</name>
    <name type="synonym">Eruca sativa</name>
    <dbReference type="NCBI Taxonomy" id="29727"/>
    <lineage>
        <taxon>Eukaryota</taxon>
        <taxon>Viridiplantae</taxon>
        <taxon>Streptophyta</taxon>
        <taxon>Embryophyta</taxon>
        <taxon>Tracheophyta</taxon>
        <taxon>Spermatophyta</taxon>
        <taxon>Magnoliopsida</taxon>
        <taxon>eudicotyledons</taxon>
        <taxon>Gunneridae</taxon>
        <taxon>Pentapetalae</taxon>
        <taxon>rosids</taxon>
        <taxon>malvids</taxon>
        <taxon>Brassicales</taxon>
        <taxon>Brassicaceae</taxon>
        <taxon>Brassiceae</taxon>
        <taxon>Eruca</taxon>
    </lineage>
</organism>
<sequence>MAKADLVNNLGTIARSGTKDSMEELYTYGNGDSKHFQFEANRTFLSDSDNNNSQGGGYGNHPFRQRARDKSALLPDCFFASPSKTGETQE</sequence>
<evidence type="ECO:0000256" key="1">
    <source>
        <dbReference type="SAM" id="MobiDB-lite"/>
    </source>
</evidence>
<evidence type="ECO:0000313" key="3">
    <source>
        <dbReference type="Proteomes" id="UP001642260"/>
    </source>
</evidence>
<comment type="caution">
    <text evidence="2">The sequence shown here is derived from an EMBL/GenBank/DDBJ whole genome shotgun (WGS) entry which is preliminary data.</text>
</comment>
<name>A0ABC8KKV1_ERUVS</name>